<proteinExistence type="predicted"/>
<keyword evidence="4" id="KW-0863">Zinc-finger</keyword>
<evidence type="ECO:0000256" key="4">
    <source>
        <dbReference type="ARBA" id="ARBA00022771"/>
    </source>
</evidence>
<keyword evidence="6" id="KW-0862">Zinc</keyword>
<evidence type="ECO:0000313" key="9">
    <source>
        <dbReference type="Proteomes" id="UP001642484"/>
    </source>
</evidence>
<feature type="domain" description="RING-type" evidence="7">
    <location>
        <begin position="1"/>
        <end position="131"/>
    </location>
</feature>
<protein>
    <recommendedName>
        <fullName evidence="7">RING-type domain-containing protein</fullName>
    </recommendedName>
</protein>
<comment type="caution">
    <text evidence="8">The sequence shown here is derived from an EMBL/GenBank/DDBJ whole genome shotgun (WGS) entry which is preliminary data.</text>
</comment>
<evidence type="ECO:0000256" key="5">
    <source>
        <dbReference type="ARBA" id="ARBA00022786"/>
    </source>
</evidence>
<dbReference type="SUPFAM" id="SSF57850">
    <property type="entry name" value="RING/U-box"/>
    <property type="match status" value="1"/>
</dbReference>
<organism evidence="8 9">
    <name type="scientific">Durusdinium trenchii</name>
    <dbReference type="NCBI Taxonomy" id="1381693"/>
    <lineage>
        <taxon>Eukaryota</taxon>
        <taxon>Sar</taxon>
        <taxon>Alveolata</taxon>
        <taxon>Dinophyceae</taxon>
        <taxon>Suessiales</taxon>
        <taxon>Symbiodiniaceae</taxon>
        <taxon>Durusdinium</taxon>
    </lineage>
</organism>
<dbReference type="InterPro" id="IPR002867">
    <property type="entry name" value="IBR_dom"/>
</dbReference>
<evidence type="ECO:0000313" key="8">
    <source>
        <dbReference type="EMBL" id="CAK9099020.1"/>
    </source>
</evidence>
<keyword evidence="3" id="KW-0677">Repeat</keyword>
<dbReference type="SMART" id="SM00647">
    <property type="entry name" value="IBR"/>
    <property type="match status" value="1"/>
</dbReference>
<dbReference type="Proteomes" id="UP001642484">
    <property type="component" value="Unassembled WGS sequence"/>
</dbReference>
<gene>
    <name evidence="8" type="ORF">CCMP2556_LOCUS46865</name>
</gene>
<sequence length="232" mass="26102">MALALPPCPECKSTASLVALDTAYYCRACSISRCLSCHNMWNADHRCATSVALSKSWEGFKDLAEFEIQLKPMGFKRCPACQYPCEKEDPASCDHITCECGHEFCWLCGEDRRVIYAHDNSYHHPSCKFYIPCDEKPKLEKKCPRCKETGVPCMRPSEREAAKKTNQQKEALGLYVKNWRKTDENDAALVSEKTEAVPRSANPFGMEVFSQMFCGGPLASCCRVLGTDSIKR</sequence>
<dbReference type="EMBL" id="CAXAMN010025906">
    <property type="protein sequence ID" value="CAK9099020.1"/>
    <property type="molecule type" value="Genomic_DNA"/>
</dbReference>
<reference evidence="8 9" key="1">
    <citation type="submission" date="2024-02" db="EMBL/GenBank/DDBJ databases">
        <authorList>
            <person name="Chen Y."/>
            <person name="Shah S."/>
            <person name="Dougan E. K."/>
            <person name="Thang M."/>
            <person name="Chan C."/>
        </authorList>
    </citation>
    <scope>NUCLEOTIDE SEQUENCE [LARGE SCALE GENOMIC DNA]</scope>
</reference>
<evidence type="ECO:0000256" key="3">
    <source>
        <dbReference type="ARBA" id="ARBA00022737"/>
    </source>
</evidence>
<accession>A0ABP0RFS8</accession>
<dbReference type="Pfam" id="PF01485">
    <property type="entry name" value="IBR"/>
    <property type="match status" value="1"/>
</dbReference>
<keyword evidence="2" id="KW-0479">Metal-binding</keyword>
<dbReference type="InterPro" id="IPR044066">
    <property type="entry name" value="TRIAD_supradom"/>
</dbReference>
<name>A0ABP0RFS8_9DINO</name>
<dbReference type="Gene3D" id="1.20.120.1750">
    <property type="match status" value="1"/>
</dbReference>
<evidence type="ECO:0000256" key="1">
    <source>
        <dbReference type="ARBA" id="ARBA00022679"/>
    </source>
</evidence>
<dbReference type="PROSITE" id="PS51873">
    <property type="entry name" value="TRIAD"/>
    <property type="match status" value="1"/>
</dbReference>
<keyword evidence="1" id="KW-0808">Transferase</keyword>
<keyword evidence="9" id="KW-1185">Reference proteome</keyword>
<evidence type="ECO:0000256" key="6">
    <source>
        <dbReference type="ARBA" id="ARBA00022833"/>
    </source>
</evidence>
<keyword evidence="5" id="KW-0833">Ubl conjugation pathway</keyword>
<evidence type="ECO:0000259" key="7">
    <source>
        <dbReference type="PROSITE" id="PS51873"/>
    </source>
</evidence>
<evidence type="ECO:0000256" key="2">
    <source>
        <dbReference type="ARBA" id="ARBA00022723"/>
    </source>
</evidence>